<evidence type="ECO:0000256" key="1">
    <source>
        <dbReference type="ARBA" id="ARBA00022737"/>
    </source>
</evidence>
<proteinExistence type="predicted"/>
<feature type="transmembrane region" description="Helical" evidence="5">
    <location>
        <begin position="252"/>
        <end position="275"/>
    </location>
</feature>
<evidence type="ECO:0000256" key="3">
    <source>
        <dbReference type="ARBA" id="ARBA00022840"/>
    </source>
</evidence>
<dbReference type="InterPro" id="IPR027417">
    <property type="entry name" value="P-loop_NTPase"/>
</dbReference>
<dbReference type="Pfam" id="PF01580">
    <property type="entry name" value="FtsK_SpoIIIE"/>
    <property type="match status" value="2"/>
</dbReference>
<dbReference type="SUPFAM" id="SSF52540">
    <property type="entry name" value="P-loop containing nucleoside triphosphate hydrolases"/>
    <property type="match status" value="2"/>
</dbReference>
<keyword evidence="1" id="KW-0677">Repeat</keyword>
<dbReference type="PROSITE" id="PS50006">
    <property type="entry name" value="FHA_DOMAIN"/>
    <property type="match status" value="1"/>
</dbReference>
<organism evidence="8 9">
    <name type="scientific">Coprococcus eutactus</name>
    <dbReference type="NCBI Taxonomy" id="33043"/>
    <lineage>
        <taxon>Bacteria</taxon>
        <taxon>Bacillati</taxon>
        <taxon>Bacillota</taxon>
        <taxon>Clostridia</taxon>
        <taxon>Lachnospirales</taxon>
        <taxon>Lachnospiraceae</taxon>
        <taxon>Coprococcus</taxon>
    </lineage>
</organism>
<dbReference type="Proteomes" id="UP000660047">
    <property type="component" value="Unassembled WGS sequence"/>
</dbReference>
<dbReference type="InterPro" id="IPR000253">
    <property type="entry name" value="FHA_dom"/>
</dbReference>
<dbReference type="CDD" id="cd01127">
    <property type="entry name" value="TrwB_TraG_TraD_VirD4"/>
    <property type="match status" value="1"/>
</dbReference>
<dbReference type="Gene3D" id="2.60.200.20">
    <property type="match status" value="1"/>
</dbReference>
<dbReference type="EMBL" id="BLYL01000003">
    <property type="protein sequence ID" value="GFO93689.1"/>
    <property type="molecule type" value="Genomic_DNA"/>
</dbReference>
<dbReference type="PROSITE" id="PS50901">
    <property type="entry name" value="FTSK"/>
    <property type="match status" value="2"/>
</dbReference>
<dbReference type="InterPro" id="IPR008984">
    <property type="entry name" value="SMAD_FHA_dom_sf"/>
</dbReference>
<dbReference type="InterPro" id="IPR050206">
    <property type="entry name" value="FtsK/SpoIIIE/SftA"/>
</dbReference>
<dbReference type="GO" id="GO:0003677">
    <property type="term" value="F:DNA binding"/>
    <property type="evidence" value="ECO:0007669"/>
    <property type="project" value="InterPro"/>
</dbReference>
<keyword evidence="3 4" id="KW-0067">ATP-binding</keyword>
<keyword evidence="5" id="KW-0472">Membrane</keyword>
<evidence type="ECO:0000259" key="6">
    <source>
        <dbReference type="PROSITE" id="PS50006"/>
    </source>
</evidence>
<dbReference type="PANTHER" id="PTHR22683">
    <property type="entry name" value="SPORULATION PROTEIN RELATED"/>
    <property type="match status" value="1"/>
</dbReference>
<dbReference type="InterPro" id="IPR023839">
    <property type="entry name" value="Firmicutes_EssC_C"/>
</dbReference>
<dbReference type="SMART" id="SM00240">
    <property type="entry name" value="FHA"/>
    <property type="match status" value="1"/>
</dbReference>
<keyword evidence="2 4" id="KW-0547">Nucleotide-binding</keyword>
<evidence type="ECO:0000256" key="4">
    <source>
        <dbReference type="PROSITE-ProRule" id="PRU00289"/>
    </source>
</evidence>
<feature type="binding site" evidence="4">
    <location>
        <begin position="1044"/>
        <end position="1051"/>
    </location>
    <ligand>
        <name>ATP</name>
        <dbReference type="ChEBI" id="CHEBI:30616"/>
    </ligand>
</feature>
<dbReference type="SMART" id="SM00382">
    <property type="entry name" value="AAA"/>
    <property type="match status" value="2"/>
</dbReference>
<keyword evidence="5" id="KW-0812">Transmembrane</keyword>
<evidence type="ECO:0000313" key="9">
    <source>
        <dbReference type="Proteomes" id="UP000660047"/>
    </source>
</evidence>
<reference evidence="8" key="1">
    <citation type="submission" date="2020-06" db="EMBL/GenBank/DDBJ databases">
        <title>Characterization of fructooligosaccharide metabolism and fructooligosaccharide-degrading enzymes in human commensal butyrate producers.</title>
        <authorList>
            <person name="Tanno H."/>
            <person name="Fujii T."/>
            <person name="Hirano K."/>
            <person name="Maeno S."/>
            <person name="Tonozuka T."/>
            <person name="Sakamoto M."/>
            <person name="Ohkuma M."/>
            <person name="Tochio T."/>
            <person name="Endo A."/>
        </authorList>
    </citation>
    <scope>NUCLEOTIDE SEQUENCE</scope>
    <source>
        <strain evidence="8">JCM 31265</strain>
    </source>
</reference>
<gene>
    <name evidence="8" type="ORF">COEU31_07350</name>
</gene>
<keyword evidence="5" id="KW-1133">Transmembrane helix</keyword>
<accession>A0AAI9K3I8</accession>
<dbReference type="GO" id="GO:0016020">
    <property type="term" value="C:membrane"/>
    <property type="evidence" value="ECO:0007669"/>
    <property type="project" value="UniProtKB-SubCell"/>
</dbReference>
<dbReference type="CDD" id="cd00060">
    <property type="entry name" value="FHA"/>
    <property type="match status" value="1"/>
</dbReference>
<feature type="domain" description="FtsK" evidence="7">
    <location>
        <begin position="681"/>
        <end position="885"/>
    </location>
</feature>
<protein>
    <submittedName>
        <fullName evidence="8">Type VII secretion protein EssC</fullName>
    </submittedName>
</protein>
<dbReference type="InterPro" id="IPR002543">
    <property type="entry name" value="FtsK_dom"/>
</dbReference>
<dbReference type="RefSeq" id="WP_055223357.1">
    <property type="nucleotide sequence ID" value="NZ_BLYL01000003.1"/>
</dbReference>
<name>A0AAI9K3I8_9FIRM</name>
<dbReference type="GO" id="GO:0005524">
    <property type="term" value="F:ATP binding"/>
    <property type="evidence" value="ECO:0007669"/>
    <property type="project" value="UniProtKB-UniRule"/>
</dbReference>
<evidence type="ECO:0000259" key="7">
    <source>
        <dbReference type="PROSITE" id="PS50901"/>
    </source>
</evidence>
<feature type="domain" description="FHA" evidence="6">
    <location>
        <begin position="115"/>
        <end position="163"/>
    </location>
</feature>
<dbReference type="InterPro" id="IPR003593">
    <property type="entry name" value="AAA+_ATPase"/>
</dbReference>
<feature type="transmembrane region" description="Helical" evidence="5">
    <location>
        <begin position="287"/>
        <end position="309"/>
    </location>
</feature>
<dbReference type="Gene3D" id="3.40.50.300">
    <property type="entry name" value="P-loop containing nucleotide triphosphate hydrolases"/>
    <property type="match status" value="3"/>
</dbReference>
<comment type="caution">
    <text evidence="8">The sequence shown here is derived from an EMBL/GenBank/DDBJ whole genome shotgun (WGS) entry which is preliminary data.</text>
</comment>
<dbReference type="PANTHER" id="PTHR22683:SF1">
    <property type="entry name" value="TYPE VII SECRETION SYSTEM PROTEIN ESSC"/>
    <property type="match status" value="1"/>
</dbReference>
<feature type="binding site" evidence="4">
    <location>
        <begin position="701"/>
        <end position="708"/>
    </location>
    <ligand>
        <name>ATP</name>
        <dbReference type="ChEBI" id="CHEBI:30616"/>
    </ligand>
</feature>
<dbReference type="NCBIfam" id="TIGR03928">
    <property type="entry name" value="T7_EssCb_Firm"/>
    <property type="match status" value="1"/>
</dbReference>
<feature type="domain" description="FtsK" evidence="7">
    <location>
        <begin position="1027"/>
        <end position="1211"/>
    </location>
</feature>
<sequence>MDKFIIYINYGDSVVEYILPGLNNRTGELDLSGVTGIKDLFISYEVWDHVWSFRSSDRVRLSYQHYMFESRELSNGEVYTGKVYSTGQHFSVMIQAFRKEMASFDKFSLQGYDTVTIGSARDSFVNINNKFVSNCHAILSHQNGCWYLFDKGKNGTYVNYKKVHDSCKLQPFDQIYILGYKIVFLGSMIAVNQMCDVTCALPRIDVDQVKDMNIYGDMSAFSRMPRFIEPFDEEKIEIEGPPGRHRERKTPLLFILGPSITMPLPILVTVLFNVYVNSRTNSSGSPLMYLGMMISVIMFAGIGIMWAMLRNKYDQRVLREEEEQRQVAYREYIKKNEDLLILKQDYNRNILSKKYLSSRVLLSRFTTDVGLLWNRNVNHEDFMEVRLGTGLIKSPNQIVVPKEKFSIDKDELVEEPAKLFQAFEYIKDAVKLLSLKDNKIVGVTGTHNGVQDVTNNIIVQLAALHSYTDVKIAVLYGDEFDLEWTKWLPHVFSKDKKKRYVGNNESSVKNVIGYLMEELRSREEMLNSEEEEVVFSDHYVVFCSEKEYFDNEQIYKYMTSRDDYGFTFVLLYGTISKLPNECKYVIENSDSYQGIYKLNESYDYTKTVAFDTISSSESESFARMIAAYNINEISEGGIPDSVDYLEMLGIGRVEQWDLLKCYKEHRAYEGISSFVGITAGNKPMYLDIHEKKHGPHGLVAGTTGSGKSETIQTFILSLALNYHPDEVAFILIDYKGGGMANVFQKLPHLAGTITNLGAGDDDSDTVDESLTRRALISIRSEIKRRQKIFNQYKINHIDAYIRLYRDGQATEPLPHLIIISDEFAELKKEQPEFIRELVSAARVGRSLGIHLILATQKPAGVVDDEIWSNSRFKLCLKVQDKQDSMGMLKRPEAAYLTQTGRAYLQIGNDESFDLFQSGYSGADYEPHDSVGVIKDTVSMIGIDGNNCVEKRKKRDTKKNVISQLDACVNYIADVAAKNGIHNARALWLPPLSGHIYVEDLIKKYNIDSATGTLAWIGEIDNPEKQDTLPYVIDFNQMSNLMILGNSGSGKSNMLTTMITSMMRFYSPEYVQFYILDFSGRTMKQYMNMPHVGEVFYSDDTEGVPRVFQFLQEMINDRRDKFQRKGIGSFVEYQKLSDEPMPTVFFIVDNYFEFIESYENLEDSFAKLTRDGSKYGIQVIITANTTTDVRYKTRKNFTNVIPLQLMEKGDYLDVLGKSPAILPSGITGRGLVVVDDILEFQTALPAYGDTEIERMQNLKKFFEEYCQNYSGYHARRIPVLPENKSFAETLEDFGEFVENKQLPFAYEMENIVPIALDFRMTYCFSLSATTTSAIINVFKNFIYAAGLIQAQVHMVNLNSDFAGIRSMLDGEVYDSQDRIYDFLIMLKKEFKARSSRKKELVANGVADPYAVIMKEFTPLVLLIDDFDDFIQKVYDTSYKEAMNNIVELFFKEGRQLGVMFVAGFAIDFSAGSFYTQACKTYTQYRTGVHIGGRLNDQRLFDFAMTLNEKAQILPDNVGHMMKNGAPYKVYIPVHER</sequence>
<dbReference type="SUPFAM" id="SSF49879">
    <property type="entry name" value="SMAD/FHA domain"/>
    <property type="match status" value="1"/>
</dbReference>
<evidence type="ECO:0000256" key="2">
    <source>
        <dbReference type="ARBA" id="ARBA00022741"/>
    </source>
</evidence>
<evidence type="ECO:0000313" key="8">
    <source>
        <dbReference type="EMBL" id="GFO93689.1"/>
    </source>
</evidence>
<evidence type="ECO:0000256" key="5">
    <source>
        <dbReference type="SAM" id="Phobius"/>
    </source>
</evidence>
<dbReference type="Pfam" id="PF00498">
    <property type="entry name" value="FHA"/>
    <property type="match status" value="1"/>
</dbReference>